<dbReference type="RefSeq" id="WP_113958803.1">
    <property type="nucleotide sequence ID" value="NZ_QNRR01000004.1"/>
</dbReference>
<keyword evidence="5 7" id="KW-0378">Hydrolase</keyword>
<evidence type="ECO:0000256" key="4">
    <source>
        <dbReference type="ARBA" id="ARBA00022759"/>
    </source>
</evidence>
<dbReference type="NCBIfam" id="TIGR00043">
    <property type="entry name" value="rRNA maturation RNase YbeY"/>
    <property type="match status" value="1"/>
</dbReference>
<protein>
    <recommendedName>
        <fullName evidence="7">Endoribonuclease YbeY</fullName>
        <ecNumber evidence="7">3.1.-.-</ecNumber>
    </recommendedName>
</protein>
<evidence type="ECO:0000256" key="3">
    <source>
        <dbReference type="ARBA" id="ARBA00022723"/>
    </source>
</evidence>
<evidence type="ECO:0000256" key="2">
    <source>
        <dbReference type="ARBA" id="ARBA00022722"/>
    </source>
</evidence>
<dbReference type="GO" id="GO:0004222">
    <property type="term" value="F:metalloendopeptidase activity"/>
    <property type="evidence" value="ECO:0007669"/>
    <property type="project" value="InterPro"/>
</dbReference>
<dbReference type="InterPro" id="IPR020549">
    <property type="entry name" value="YbeY_CS"/>
</dbReference>
<keyword evidence="7" id="KW-0690">Ribosome biogenesis</keyword>
<dbReference type="Gene3D" id="3.40.390.30">
    <property type="entry name" value="Metalloproteases ('zincins'), catalytic domain"/>
    <property type="match status" value="1"/>
</dbReference>
<dbReference type="EC" id="3.1.-.-" evidence="7"/>
<reference evidence="8 9" key="1">
    <citation type="submission" date="2018-06" db="EMBL/GenBank/DDBJ databases">
        <title>Genomic Encyclopedia of Type Strains, Phase IV (KMG-IV): sequencing the most valuable type-strain genomes for metagenomic binning, comparative biology and taxonomic classification.</title>
        <authorList>
            <person name="Goeker M."/>
        </authorList>
    </citation>
    <scope>NUCLEOTIDE SEQUENCE [LARGE SCALE GENOMIC DNA]</scope>
    <source>
        <strain evidence="8 9">DSM 25532</strain>
    </source>
</reference>
<evidence type="ECO:0000256" key="1">
    <source>
        <dbReference type="ARBA" id="ARBA00010875"/>
    </source>
</evidence>
<dbReference type="Pfam" id="PF02130">
    <property type="entry name" value="YbeY"/>
    <property type="match status" value="1"/>
</dbReference>
<comment type="caution">
    <text evidence="8">The sequence shown here is derived from an EMBL/GenBank/DDBJ whole genome shotgun (WGS) entry which is preliminary data.</text>
</comment>
<dbReference type="SUPFAM" id="SSF55486">
    <property type="entry name" value="Metalloproteases ('zincins'), catalytic domain"/>
    <property type="match status" value="1"/>
</dbReference>
<name>A0A366HQC3_9BACT</name>
<evidence type="ECO:0000313" key="9">
    <source>
        <dbReference type="Proteomes" id="UP000253426"/>
    </source>
</evidence>
<accession>A0A366HQC3</accession>
<dbReference type="GO" id="GO:0004521">
    <property type="term" value="F:RNA endonuclease activity"/>
    <property type="evidence" value="ECO:0007669"/>
    <property type="project" value="UniProtKB-UniRule"/>
</dbReference>
<dbReference type="AlphaFoldDB" id="A0A366HQC3"/>
<keyword evidence="7" id="KW-0698">rRNA processing</keyword>
<comment type="cofactor">
    <cofactor evidence="7">
        <name>Zn(2+)</name>
        <dbReference type="ChEBI" id="CHEBI:29105"/>
    </cofactor>
    <text evidence="7">Binds 1 zinc ion.</text>
</comment>
<dbReference type="GO" id="GO:0006364">
    <property type="term" value="P:rRNA processing"/>
    <property type="evidence" value="ECO:0007669"/>
    <property type="project" value="UniProtKB-UniRule"/>
</dbReference>
<keyword evidence="2 7" id="KW-0540">Nuclease</keyword>
<proteinExistence type="inferred from homology"/>
<feature type="binding site" evidence="7">
    <location>
        <position position="118"/>
    </location>
    <ligand>
        <name>Zn(2+)</name>
        <dbReference type="ChEBI" id="CHEBI:29105"/>
        <note>catalytic</note>
    </ligand>
</feature>
<comment type="subcellular location">
    <subcellularLocation>
        <location evidence="7">Cytoplasm</location>
    </subcellularLocation>
</comment>
<comment type="similarity">
    <text evidence="1 7">Belongs to the endoribonuclease YbeY family.</text>
</comment>
<evidence type="ECO:0000313" key="8">
    <source>
        <dbReference type="EMBL" id="RBP44394.1"/>
    </source>
</evidence>
<dbReference type="EMBL" id="QNRR01000004">
    <property type="protein sequence ID" value="RBP44394.1"/>
    <property type="molecule type" value="Genomic_DNA"/>
</dbReference>
<keyword evidence="7" id="KW-0963">Cytoplasm</keyword>
<evidence type="ECO:0000256" key="5">
    <source>
        <dbReference type="ARBA" id="ARBA00022801"/>
    </source>
</evidence>
<dbReference type="GO" id="GO:0008270">
    <property type="term" value="F:zinc ion binding"/>
    <property type="evidence" value="ECO:0007669"/>
    <property type="project" value="UniProtKB-UniRule"/>
</dbReference>
<keyword evidence="4 7" id="KW-0255">Endonuclease</keyword>
<keyword evidence="6 7" id="KW-0862">Zinc</keyword>
<feature type="binding site" evidence="7">
    <location>
        <position position="114"/>
    </location>
    <ligand>
        <name>Zn(2+)</name>
        <dbReference type="ChEBI" id="CHEBI:29105"/>
        <note>catalytic</note>
    </ligand>
</feature>
<sequence>MAAKPTLRLYNHHPDAKGAPMPLWRRVAKRALPKVLAEATSPDAPLLHLEEVEFSFVNDAAIATVHGDFMNDPTPTDVITFHHGEVLISLDTAKRQGSEHGQPWEKETALYVIHGLLHLAGWDDREEEERKKMHAIQERILGEVWEV</sequence>
<evidence type="ECO:0000256" key="6">
    <source>
        <dbReference type="ARBA" id="ARBA00022833"/>
    </source>
</evidence>
<dbReference type="PANTHER" id="PTHR46986">
    <property type="entry name" value="ENDORIBONUCLEASE YBEY, CHLOROPLASTIC"/>
    <property type="match status" value="1"/>
</dbReference>
<dbReference type="InterPro" id="IPR023091">
    <property type="entry name" value="MetalPrtase_cat_dom_sf_prd"/>
</dbReference>
<evidence type="ECO:0000256" key="7">
    <source>
        <dbReference type="HAMAP-Rule" id="MF_00009"/>
    </source>
</evidence>
<feature type="binding site" evidence="7">
    <location>
        <position position="124"/>
    </location>
    <ligand>
        <name>Zn(2+)</name>
        <dbReference type="ChEBI" id="CHEBI:29105"/>
        <note>catalytic</note>
    </ligand>
</feature>
<dbReference type="Proteomes" id="UP000253426">
    <property type="component" value="Unassembled WGS sequence"/>
</dbReference>
<dbReference type="HAMAP" id="MF_00009">
    <property type="entry name" value="Endoribonucl_YbeY"/>
    <property type="match status" value="1"/>
</dbReference>
<dbReference type="InterPro" id="IPR002036">
    <property type="entry name" value="YbeY"/>
</dbReference>
<dbReference type="GO" id="GO:0005737">
    <property type="term" value="C:cytoplasm"/>
    <property type="evidence" value="ECO:0007669"/>
    <property type="project" value="UniProtKB-SubCell"/>
</dbReference>
<dbReference type="PANTHER" id="PTHR46986:SF1">
    <property type="entry name" value="ENDORIBONUCLEASE YBEY, CHLOROPLASTIC"/>
    <property type="match status" value="1"/>
</dbReference>
<keyword evidence="9" id="KW-1185">Reference proteome</keyword>
<dbReference type="PROSITE" id="PS01306">
    <property type="entry name" value="UPF0054"/>
    <property type="match status" value="1"/>
</dbReference>
<gene>
    <name evidence="7" type="primary">ybeY</name>
    <name evidence="8" type="ORF">DES53_104214</name>
</gene>
<comment type="function">
    <text evidence="7">Single strand-specific metallo-endoribonuclease involved in late-stage 70S ribosome quality control and in maturation of the 3' terminus of the 16S rRNA.</text>
</comment>
<organism evidence="8 9">
    <name type="scientific">Roseimicrobium gellanilyticum</name>
    <dbReference type="NCBI Taxonomy" id="748857"/>
    <lineage>
        <taxon>Bacteria</taxon>
        <taxon>Pseudomonadati</taxon>
        <taxon>Verrucomicrobiota</taxon>
        <taxon>Verrucomicrobiia</taxon>
        <taxon>Verrucomicrobiales</taxon>
        <taxon>Verrucomicrobiaceae</taxon>
        <taxon>Roseimicrobium</taxon>
    </lineage>
</organism>
<dbReference type="OrthoDB" id="9807740at2"/>
<keyword evidence="3 7" id="KW-0479">Metal-binding</keyword>